<protein>
    <submittedName>
        <fullName evidence="8">(2Fe-2S)-binding protein</fullName>
    </submittedName>
</protein>
<evidence type="ECO:0000256" key="6">
    <source>
        <dbReference type="ARBA" id="ARBA00023014"/>
    </source>
</evidence>
<dbReference type="GO" id="GO:0016705">
    <property type="term" value="F:oxidoreductase activity, acting on paired donors, with incorporation or reduction of molecular oxygen"/>
    <property type="evidence" value="ECO:0007669"/>
    <property type="project" value="UniProtKB-ARBA"/>
</dbReference>
<evidence type="ECO:0000256" key="2">
    <source>
        <dbReference type="ARBA" id="ARBA00022714"/>
    </source>
</evidence>
<dbReference type="Gene3D" id="2.102.10.10">
    <property type="entry name" value="Rieske [2Fe-2S] iron-sulphur domain"/>
    <property type="match status" value="1"/>
</dbReference>
<evidence type="ECO:0000259" key="7">
    <source>
        <dbReference type="PROSITE" id="PS51296"/>
    </source>
</evidence>
<comment type="caution">
    <text evidence="8">The sequence shown here is derived from an EMBL/GenBank/DDBJ whole genome shotgun (WGS) entry which is preliminary data.</text>
</comment>
<dbReference type="GO" id="GO:0051537">
    <property type="term" value="F:2 iron, 2 sulfur cluster binding"/>
    <property type="evidence" value="ECO:0007669"/>
    <property type="project" value="UniProtKB-KW"/>
</dbReference>
<reference evidence="8 9" key="1">
    <citation type="submission" date="2016-01" db="EMBL/GenBank/DDBJ databases">
        <title>The new phylogeny of the genus Mycobacterium.</title>
        <authorList>
            <person name="Tarcisio F."/>
            <person name="Conor M."/>
            <person name="Antonella G."/>
            <person name="Elisabetta G."/>
            <person name="Giulia F.S."/>
            <person name="Sara T."/>
            <person name="Anna F."/>
            <person name="Clotilde B."/>
            <person name="Roberto B."/>
            <person name="Veronica D.S."/>
            <person name="Fabio R."/>
            <person name="Monica P."/>
            <person name="Olivier J."/>
            <person name="Enrico T."/>
            <person name="Nicola S."/>
        </authorList>
    </citation>
    <scope>NUCLEOTIDE SEQUENCE [LARGE SCALE GENOMIC DNA]</scope>
    <source>
        <strain evidence="8 9">DSM 45541</strain>
    </source>
</reference>
<dbReference type="Gene3D" id="3.90.380.10">
    <property type="entry name" value="Naphthalene 1,2-dioxygenase Alpha Subunit, Chain A, domain 1"/>
    <property type="match status" value="1"/>
</dbReference>
<evidence type="ECO:0000256" key="1">
    <source>
        <dbReference type="ARBA" id="ARBA00001962"/>
    </source>
</evidence>
<sequence>MSPTKAGEWVETGTSLASIDPDQYRMNIPTDRYTSTEYAEREREQIWAKVWRVAGRVSELPNAGDWKEYAVLDQSYVIVRGKDNQIRGFVNACRHRGNRLCAGTGNAKRGLLCQYHLWSYDLDGRLKGVLREKENVLTPVDKQGLSLLPVSVDTFGGFIFLNPDPNAEPLNDYLGGEVAELLEPYRLGEMITVLDVKESLDCNWKVVMDAFEEGYHISGIHPQLLRVIMIDPAKSRYKFFDKHSVSMAPFEVANAEKYGPREQVEGILELPETFPSVQMVLPRFQELVADYQNGEDIAFPEGVTARTLLQQATRETLTGMGLDVSGLTDAQMSDNHGWVLFPNFFMTIRAGEATIIMAEPHDSGDPNKCFWHIMSFMWLPEDLHSGFKAEPIEVDEPGSYKYFLALQQDYEQMPRQQRGLRNDRLEFMSLVKEEIVIAHYHSVVDRYMAATGQ</sequence>
<keyword evidence="3" id="KW-0479">Metal-binding</keyword>
<dbReference type="GO" id="GO:0005506">
    <property type="term" value="F:iron ion binding"/>
    <property type="evidence" value="ECO:0007669"/>
    <property type="project" value="InterPro"/>
</dbReference>
<dbReference type="AlphaFoldDB" id="A0A1X1X3A7"/>
<keyword evidence="4" id="KW-0560">Oxidoreductase</keyword>
<gene>
    <name evidence="8" type="ORF">AWC12_01870</name>
</gene>
<dbReference type="PANTHER" id="PTHR43756">
    <property type="entry name" value="CHOLINE MONOOXYGENASE, CHLOROPLASTIC"/>
    <property type="match status" value="1"/>
</dbReference>
<proteinExistence type="predicted"/>
<evidence type="ECO:0000256" key="5">
    <source>
        <dbReference type="ARBA" id="ARBA00023004"/>
    </source>
</evidence>
<keyword evidence="5" id="KW-0408">Iron</keyword>
<keyword evidence="6" id="KW-0411">Iron-sulfur</keyword>
<evidence type="ECO:0000313" key="9">
    <source>
        <dbReference type="Proteomes" id="UP000193622"/>
    </source>
</evidence>
<accession>A0A1X1X3A7</accession>
<dbReference type="SUPFAM" id="SSF55961">
    <property type="entry name" value="Bet v1-like"/>
    <property type="match status" value="1"/>
</dbReference>
<dbReference type="InterPro" id="IPR036922">
    <property type="entry name" value="Rieske_2Fe-2S_sf"/>
</dbReference>
<dbReference type="CDD" id="cd08882">
    <property type="entry name" value="RHO_alpha_C_MupW-like"/>
    <property type="match status" value="1"/>
</dbReference>
<dbReference type="RefSeq" id="WP_085171711.1">
    <property type="nucleotide sequence ID" value="NZ_LQPC01000002.1"/>
</dbReference>
<evidence type="ECO:0000256" key="4">
    <source>
        <dbReference type="ARBA" id="ARBA00023002"/>
    </source>
</evidence>
<dbReference type="EMBL" id="LQPC01000002">
    <property type="protein sequence ID" value="ORV93150.1"/>
    <property type="molecule type" value="Genomic_DNA"/>
</dbReference>
<dbReference type="InterPro" id="IPR017941">
    <property type="entry name" value="Rieske_2Fe-2S"/>
</dbReference>
<dbReference type="PANTHER" id="PTHR43756:SF5">
    <property type="entry name" value="CHOLINE MONOOXYGENASE, CHLOROPLASTIC"/>
    <property type="match status" value="1"/>
</dbReference>
<dbReference type="CDD" id="cd03469">
    <property type="entry name" value="Rieske_RO_Alpha_N"/>
    <property type="match status" value="1"/>
</dbReference>
<dbReference type="PRINTS" id="PR00090">
    <property type="entry name" value="RNGDIOXGNASE"/>
</dbReference>
<evidence type="ECO:0000256" key="3">
    <source>
        <dbReference type="ARBA" id="ARBA00022723"/>
    </source>
</evidence>
<dbReference type="Pfam" id="PF00355">
    <property type="entry name" value="Rieske"/>
    <property type="match status" value="1"/>
</dbReference>
<dbReference type="PROSITE" id="PS51296">
    <property type="entry name" value="RIESKE"/>
    <property type="match status" value="1"/>
</dbReference>
<evidence type="ECO:0000313" key="8">
    <source>
        <dbReference type="EMBL" id="ORV93150.1"/>
    </source>
</evidence>
<comment type="cofactor">
    <cofactor evidence="1">
        <name>Fe cation</name>
        <dbReference type="ChEBI" id="CHEBI:24875"/>
    </cofactor>
</comment>
<name>A0A1X1X3A7_MYCIR</name>
<feature type="domain" description="Rieske" evidence="7">
    <location>
        <begin position="51"/>
        <end position="161"/>
    </location>
</feature>
<dbReference type="InterPro" id="IPR015879">
    <property type="entry name" value="Ring_hydroxy_dOase_asu_C_dom"/>
</dbReference>
<dbReference type="GO" id="GO:0004497">
    <property type="term" value="F:monooxygenase activity"/>
    <property type="evidence" value="ECO:0007669"/>
    <property type="project" value="UniProtKB-ARBA"/>
</dbReference>
<dbReference type="Proteomes" id="UP000193622">
    <property type="component" value="Unassembled WGS sequence"/>
</dbReference>
<dbReference type="SUPFAM" id="SSF50022">
    <property type="entry name" value="ISP domain"/>
    <property type="match status" value="1"/>
</dbReference>
<keyword evidence="2" id="KW-0001">2Fe-2S</keyword>
<dbReference type="InterPro" id="IPR001663">
    <property type="entry name" value="Rng_hydr_dOase-A"/>
</dbReference>
<dbReference type="Pfam" id="PF00848">
    <property type="entry name" value="Ring_hydroxyl_A"/>
    <property type="match status" value="1"/>
</dbReference>
<organism evidence="8 9">
    <name type="scientific">Mycolicibacterium iranicum</name>
    <name type="common">Mycobacterium iranicum</name>
    <dbReference type="NCBI Taxonomy" id="912594"/>
    <lineage>
        <taxon>Bacteria</taxon>
        <taxon>Bacillati</taxon>
        <taxon>Actinomycetota</taxon>
        <taxon>Actinomycetes</taxon>
        <taxon>Mycobacteriales</taxon>
        <taxon>Mycobacteriaceae</taxon>
        <taxon>Mycolicibacterium</taxon>
    </lineage>
</organism>